<accession>A0A5B9QQJ7</accession>
<protein>
    <submittedName>
        <fullName evidence="1">Uncharacterized protein</fullName>
    </submittedName>
</protein>
<dbReference type="Proteomes" id="UP000325286">
    <property type="component" value="Chromosome"/>
</dbReference>
<gene>
    <name evidence="1" type="ORF">UC8_21850</name>
</gene>
<proteinExistence type="predicted"/>
<evidence type="ECO:0000313" key="2">
    <source>
        <dbReference type="Proteomes" id="UP000325286"/>
    </source>
</evidence>
<sequence>MNLPSDLVAFLRASSELQYDVASCEVGKLKLLSLECLHVVEVYVNSMETPFEPRGAPDEEDDCAEDNSEFWDPNCCNGYYAIRAVPLIAECTRHSDPPTGVLLWYPGYDEYGQWDSEHSNALRFGNAKWSDIVQNPLRFLNAAWYWAASVRDFDWVTPWLDSQHDFRADFFCDTPVVAKDLGSISLA</sequence>
<dbReference type="EMBL" id="CP042914">
    <property type="protein sequence ID" value="QEG40179.1"/>
    <property type="molecule type" value="Genomic_DNA"/>
</dbReference>
<dbReference type="KEGG" id="rul:UC8_21850"/>
<name>A0A5B9QQJ7_9BACT</name>
<organism evidence="1 2">
    <name type="scientific">Roseimaritima ulvae</name>
    <dbReference type="NCBI Taxonomy" id="980254"/>
    <lineage>
        <taxon>Bacteria</taxon>
        <taxon>Pseudomonadati</taxon>
        <taxon>Planctomycetota</taxon>
        <taxon>Planctomycetia</taxon>
        <taxon>Pirellulales</taxon>
        <taxon>Pirellulaceae</taxon>
        <taxon>Roseimaritima</taxon>
    </lineage>
</organism>
<evidence type="ECO:0000313" key="1">
    <source>
        <dbReference type="EMBL" id="QEG40179.1"/>
    </source>
</evidence>
<keyword evidence="2" id="KW-1185">Reference proteome</keyword>
<reference evidence="1 2" key="1">
    <citation type="submission" date="2019-08" db="EMBL/GenBank/DDBJ databases">
        <title>Deep-cultivation of Planctomycetes and their phenomic and genomic characterization uncovers novel biology.</title>
        <authorList>
            <person name="Wiegand S."/>
            <person name="Jogler M."/>
            <person name="Boedeker C."/>
            <person name="Pinto D."/>
            <person name="Vollmers J."/>
            <person name="Rivas-Marin E."/>
            <person name="Kohn T."/>
            <person name="Peeters S.H."/>
            <person name="Heuer A."/>
            <person name="Rast P."/>
            <person name="Oberbeckmann S."/>
            <person name="Bunk B."/>
            <person name="Jeske O."/>
            <person name="Meyerdierks A."/>
            <person name="Storesund J.E."/>
            <person name="Kallscheuer N."/>
            <person name="Luecker S."/>
            <person name="Lage O.M."/>
            <person name="Pohl T."/>
            <person name="Merkel B.J."/>
            <person name="Hornburger P."/>
            <person name="Mueller R.-W."/>
            <person name="Bruemmer F."/>
            <person name="Labrenz M."/>
            <person name="Spormann A.M."/>
            <person name="Op den Camp H."/>
            <person name="Overmann J."/>
            <person name="Amann R."/>
            <person name="Jetten M.S.M."/>
            <person name="Mascher T."/>
            <person name="Medema M.H."/>
            <person name="Devos D.P."/>
            <person name="Kaster A.-K."/>
            <person name="Ovreas L."/>
            <person name="Rohde M."/>
            <person name="Galperin M.Y."/>
            <person name="Jogler C."/>
        </authorList>
    </citation>
    <scope>NUCLEOTIDE SEQUENCE [LARGE SCALE GENOMIC DNA]</scope>
    <source>
        <strain evidence="1 2">UC8</strain>
    </source>
</reference>
<dbReference type="RefSeq" id="WP_148080222.1">
    <property type="nucleotide sequence ID" value="NZ_CP042914.1"/>
</dbReference>
<dbReference type="AlphaFoldDB" id="A0A5B9QQJ7"/>